<name>A0ABY4U636_9SPHN</name>
<evidence type="ECO:0000313" key="1">
    <source>
        <dbReference type="EMBL" id="USA61560.1"/>
    </source>
</evidence>
<accession>A0ABY4U636</accession>
<sequence>MAAVNGETAMTRRTRLDFRLRGNDVEGGRVYSSLEKPQPFLVEALDNLHEKIILHYRVQYSANSHTLHRGPYQFG</sequence>
<evidence type="ECO:0000313" key="2">
    <source>
        <dbReference type="Proteomes" id="UP001056619"/>
    </source>
</evidence>
<gene>
    <name evidence="1" type="ORF">NCF85_00835</name>
</gene>
<dbReference type="EMBL" id="CP098494">
    <property type="protein sequence ID" value="USA61560.1"/>
    <property type="molecule type" value="Genomic_DNA"/>
</dbReference>
<proteinExistence type="predicted"/>
<keyword evidence="2" id="KW-1185">Reference proteome</keyword>
<dbReference type="RefSeq" id="WP_301642184.1">
    <property type="nucleotide sequence ID" value="NZ_CP098494.1"/>
</dbReference>
<reference evidence="1 2" key="1">
    <citation type="submission" date="2022-06" db="EMBL/GenBank/DDBJ databases">
        <authorList>
            <person name="Liu G."/>
        </authorList>
    </citation>
    <scope>NUCLEOTIDE SEQUENCE [LARGE SCALE GENOMIC DNA]</scope>
    <source>
        <strain evidence="1 2">E4</strain>
    </source>
</reference>
<organism evidence="1 2">
    <name type="scientific">Qipengyuania citrea</name>
    <dbReference type="NCBI Taxonomy" id="225971"/>
    <lineage>
        <taxon>Bacteria</taxon>
        <taxon>Pseudomonadati</taxon>
        <taxon>Pseudomonadota</taxon>
        <taxon>Alphaproteobacteria</taxon>
        <taxon>Sphingomonadales</taxon>
        <taxon>Erythrobacteraceae</taxon>
        <taxon>Qipengyuania</taxon>
    </lineage>
</organism>
<protein>
    <submittedName>
        <fullName evidence="1">Uncharacterized protein</fullName>
    </submittedName>
</protein>
<dbReference type="Proteomes" id="UP001056619">
    <property type="component" value="Chromosome"/>
</dbReference>